<sequence length="305" mass="33103">MTANTLTAETEKRAAALSSVVAAVGLTTFKIVVGISTGSLGILAEAAHSGLDLLAALMTFFAVRLSGKPADDQHLYGHGKIENLSALFETLLLLVTCVWIIYEAVQRLFFRHVEIEVTFWAFLVMAVSIAVDFTRSRVLYRAARKHNSQALEADALHFSTDIWSSSVVILGLIGVKVAELHPQWGILRQADAVAALVVALIVIYISLQLGGRAIQALLDAAPQGQVRAIQEAVERLPGVIDCHQVRVRYSGPQPFVDAHILVAPEMDFPEVHTLTEEVERIIQTLLPGADVTVHPEPASRVPPET</sequence>
<dbReference type="EMBL" id="JAUHMF010000001">
    <property type="protein sequence ID" value="MDT8898129.1"/>
    <property type="molecule type" value="Genomic_DNA"/>
</dbReference>
<dbReference type="InterPro" id="IPR027470">
    <property type="entry name" value="Cation_efflux_CTD"/>
</dbReference>
<dbReference type="Pfam" id="PF16916">
    <property type="entry name" value="ZT_dimer"/>
    <property type="match status" value="1"/>
</dbReference>
<dbReference type="SUPFAM" id="SSF160240">
    <property type="entry name" value="Cation efflux protein cytoplasmic domain-like"/>
    <property type="match status" value="1"/>
</dbReference>
<dbReference type="InterPro" id="IPR058533">
    <property type="entry name" value="Cation_efflux_TM"/>
</dbReference>
<dbReference type="Gene3D" id="3.30.70.1350">
    <property type="entry name" value="Cation efflux protein, cytoplasmic domain"/>
    <property type="match status" value="1"/>
</dbReference>
<organism evidence="10 11">
    <name type="scientific">Thermanaerothrix solaris</name>
    <dbReference type="NCBI Taxonomy" id="3058434"/>
    <lineage>
        <taxon>Bacteria</taxon>
        <taxon>Bacillati</taxon>
        <taxon>Chloroflexota</taxon>
        <taxon>Anaerolineae</taxon>
        <taxon>Anaerolineales</taxon>
        <taxon>Anaerolineaceae</taxon>
        <taxon>Thermanaerothrix</taxon>
    </lineage>
</organism>
<name>A0ABU3NMR0_9CHLR</name>
<dbReference type="RefSeq" id="WP_315624774.1">
    <property type="nucleotide sequence ID" value="NZ_JAUHMF010000001.1"/>
</dbReference>
<dbReference type="Gene3D" id="1.20.1510.10">
    <property type="entry name" value="Cation efflux protein transmembrane domain"/>
    <property type="match status" value="1"/>
</dbReference>
<accession>A0ABU3NMR0</accession>
<feature type="transmembrane region" description="Helical" evidence="7">
    <location>
        <begin position="117"/>
        <end position="134"/>
    </location>
</feature>
<dbReference type="PANTHER" id="PTHR43840">
    <property type="entry name" value="MITOCHONDRIAL METAL TRANSPORTER 1-RELATED"/>
    <property type="match status" value="1"/>
</dbReference>
<comment type="caution">
    <text evidence="10">The sequence shown here is derived from an EMBL/GenBank/DDBJ whole genome shotgun (WGS) entry which is preliminary data.</text>
</comment>
<keyword evidence="6 7" id="KW-0472">Membrane</keyword>
<comment type="subcellular location">
    <subcellularLocation>
        <location evidence="1">Membrane</location>
        <topology evidence="1">Multi-pass membrane protein</topology>
    </subcellularLocation>
</comment>
<evidence type="ECO:0000256" key="7">
    <source>
        <dbReference type="SAM" id="Phobius"/>
    </source>
</evidence>
<feature type="transmembrane region" description="Helical" evidence="7">
    <location>
        <begin position="42"/>
        <end position="63"/>
    </location>
</feature>
<feature type="domain" description="Cation efflux protein cytoplasmic" evidence="9">
    <location>
        <begin position="225"/>
        <end position="297"/>
    </location>
</feature>
<dbReference type="Pfam" id="PF01545">
    <property type="entry name" value="Cation_efflux"/>
    <property type="match status" value="1"/>
</dbReference>
<evidence type="ECO:0000256" key="5">
    <source>
        <dbReference type="ARBA" id="ARBA00022989"/>
    </source>
</evidence>
<keyword evidence="11" id="KW-1185">Reference proteome</keyword>
<evidence type="ECO:0000313" key="10">
    <source>
        <dbReference type="EMBL" id="MDT8898129.1"/>
    </source>
</evidence>
<evidence type="ECO:0000259" key="8">
    <source>
        <dbReference type="Pfam" id="PF01545"/>
    </source>
</evidence>
<reference evidence="10 11" key="1">
    <citation type="submission" date="2023-07" db="EMBL/GenBank/DDBJ databases">
        <title>Novel species of Thermanaerothrix with wide hydrolytic capabilities.</title>
        <authorList>
            <person name="Zayulina K.S."/>
            <person name="Podosokorskaya O.A."/>
            <person name="Elcheninov A.G."/>
        </authorList>
    </citation>
    <scope>NUCLEOTIDE SEQUENCE [LARGE SCALE GENOMIC DNA]</scope>
    <source>
        <strain evidence="10 11">4228-RoL</strain>
    </source>
</reference>
<evidence type="ECO:0000313" key="11">
    <source>
        <dbReference type="Proteomes" id="UP001254165"/>
    </source>
</evidence>
<keyword evidence="4 7" id="KW-0812">Transmembrane</keyword>
<dbReference type="NCBIfam" id="TIGR01297">
    <property type="entry name" value="CDF"/>
    <property type="match status" value="1"/>
</dbReference>
<feature type="transmembrane region" description="Helical" evidence="7">
    <location>
        <begin position="14"/>
        <end position="36"/>
    </location>
</feature>
<dbReference type="InterPro" id="IPR027469">
    <property type="entry name" value="Cation_efflux_TMD_sf"/>
</dbReference>
<dbReference type="SUPFAM" id="SSF161111">
    <property type="entry name" value="Cation efflux protein transmembrane domain-like"/>
    <property type="match status" value="1"/>
</dbReference>
<evidence type="ECO:0000256" key="6">
    <source>
        <dbReference type="ARBA" id="ARBA00023136"/>
    </source>
</evidence>
<dbReference type="InterPro" id="IPR036837">
    <property type="entry name" value="Cation_efflux_CTD_sf"/>
</dbReference>
<proteinExistence type="inferred from homology"/>
<keyword evidence="3" id="KW-0813">Transport</keyword>
<evidence type="ECO:0000259" key="9">
    <source>
        <dbReference type="Pfam" id="PF16916"/>
    </source>
</evidence>
<feature type="transmembrane region" description="Helical" evidence="7">
    <location>
        <begin position="84"/>
        <end position="105"/>
    </location>
</feature>
<dbReference type="PANTHER" id="PTHR43840:SF15">
    <property type="entry name" value="MITOCHONDRIAL METAL TRANSPORTER 1-RELATED"/>
    <property type="match status" value="1"/>
</dbReference>
<comment type="similarity">
    <text evidence="2">Belongs to the cation diffusion facilitator (CDF) transporter (TC 2.A.4) family.</text>
</comment>
<evidence type="ECO:0000256" key="3">
    <source>
        <dbReference type="ARBA" id="ARBA00022448"/>
    </source>
</evidence>
<evidence type="ECO:0000256" key="4">
    <source>
        <dbReference type="ARBA" id="ARBA00022692"/>
    </source>
</evidence>
<keyword evidence="5 7" id="KW-1133">Transmembrane helix</keyword>
<dbReference type="Proteomes" id="UP001254165">
    <property type="component" value="Unassembled WGS sequence"/>
</dbReference>
<dbReference type="InterPro" id="IPR050291">
    <property type="entry name" value="CDF_Transporter"/>
</dbReference>
<gene>
    <name evidence="10" type="ORF">QYE77_07590</name>
</gene>
<feature type="domain" description="Cation efflux protein transmembrane" evidence="8">
    <location>
        <begin position="18"/>
        <end position="218"/>
    </location>
</feature>
<evidence type="ECO:0000256" key="2">
    <source>
        <dbReference type="ARBA" id="ARBA00008114"/>
    </source>
</evidence>
<dbReference type="InterPro" id="IPR002524">
    <property type="entry name" value="Cation_efflux"/>
</dbReference>
<protein>
    <submittedName>
        <fullName evidence="10">Cation diffusion facilitator family transporter</fullName>
    </submittedName>
</protein>
<evidence type="ECO:0000256" key="1">
    <source>
        <dbReference type="ARBA" id="ARBA00004141"/>
    </source>
</evidence>
<feature type="transmembrane region" description="Helical" evidence="7">
    <location>
        <begin position="186"/>
        <end position="207"/>
    </location>
</feature>